<dbReference type="PANTHER" id="PTHR11257:SF12">
    <property type="entry name" value="EJACULATORY BULB-SPECIFIC PROTEIN 3-RELATED"/>
    <property type="match status" value="1"/>
</dbReference>
<dbReference type="PANTHER" id="PTHR11257">
    <property type="entry name" value="CHEMOSENSORY PROTEIN-RELATED"/>
    <property type="match status" value="1"/>
</dbReference>
<evidence type="ECO:0000313" key="1">
    <source>
        <dbReference type="EMBL" id="KAK9512120.1"/>
    </source>
</evidence>
<dbReference type="SUPFAM" id="SSF100910">
    <property type="entry name" value="Chemosensory protein Csp2"/>
    <property type="match status" value="1"/>
</dbReference>
<proteinExistence type="predicted"/>
<gene>
    <name evidence="1" type="ORF">O3M35_000616</name>
</gene>
<dbReference type="AlphaFoldDB" id="A0AAW1DQ63"/>
<evidence type="ECO:0008006" key="3">
    <source>
        <dbReference type="Google" id="ProtNLM"/>
    </source>
</evidence>
<dbReference type="Proteomes" id="UP001461498">
    <property type="component" value="Unassembled WGS sequence"/>
</dbReference>
<dbReference type="Gene3D" id="1.10.2080.10">
    <property type="entry name" value="Insect odorant-binding protein A10/Ejaculatory bulb-specific protein 3"/>
    <property type="match status" value="1"/>
</dbReference>
<comment type="caution">
    <text evidence="1">The sequence shown here is derived from an EMBL/GenBank/DDBJ whole genome shotgun (WGS) entry which is preliminary data.</text>
</comment>
<keyword evidence="2" id="KW-1185">Reference proteome</keyword>
<accession>A0AAW1DQ63</accession>
<dbReference type="InterPro" id="IPR036682">
    <property type="entry name" value="OS_D_A10/PebIII_sf"/>
</dbReference>
<name>A0AAW1DQ63_9HEMI</name>
<sequence>MFADYIDYETILSKDYLLKPYIDCIMDKGKCTEDGKYLKKALPFIVKTECKYCTDKQKRKVAHLIEKFQQYQPEQLELLKKKYDPDKYHWNAFKKLIEDYKKPASN</sequence>
<dbReference type="EMBL" id="JAPXFL010000001">
    <property type="protein sequence ID" value="KAK9512120.1"/>
    <property type="molecule type" value="Genomic_DNA"/>
</dbReference>
<protein>
    <recommendedName>
        <fullName evidence="3">Chemosensory protein</fullName>
    </recommendedName>
</protein>
<organism evidence="1 2">
    <name type="scientific">Rhynocoris fuscipes</name>
    <dbReference type="NCBI Taxonomy" id="488301"/>
    <lineage>
        <taxon>Eukaryota</taxon>
        <taxon>Metazoa</taxon>
        <taxon>Ecdysozoa</taxon>
        <taxon>Arthropoda</taxon>
        <taxon>Hexapoda</taxon>
        <taxon>Insecta</taxon>
        <taxon>Pterygota</taxon>
        <taxon>Neoptera</taxon>
        <taxon>Paraneoptera</taxon>
        <taxon>Hemiptera</taxon>
        <taxon>Heteroptera</taxon>
        <taxon>Panheteroptera</taxon>
        <taxon>Cimicomorpha</taxon>
        <taxon>Reduviidae</taxon>
        <taxon>Harpactorinae</taxon>
        <taxon>Harpactorini</taxon>
        <taxon>Rhynocoris</taxon>
    </lineage>
</organism>
<dbReference type="InterPro" id="IPR005055">
    <property type="entry name" value="A10/PebIII"/>
</dbReference>
<reference evidence="1 2" key="1">
    <citation type="submission" date="2022-12" db="EMBL/GenBank/DDBJ databases">
        <title>Chromosome-level genome assembly of true bugs.</title>
        <authorList>
            <person name="Ma L."/>
            <person name="Li H."/>
        </authorList>
    </citation>
    <scope>NUCLEOTIDE SEQUENCE [LARGE SCALE GENOMIC DNA]</scope>
    <source>
        <strain evidence="1">Lab_2022b</strain>
    </source>
</reference>
<dbReference type="Pfam" id="PF03392">
    <property type="entry name" value="OS-D"/>
    <property type="match status" value="1"/>
</dbReference>
<evidence type="ECO:0000313" key="2">
    <source>
        <dbReference type="Proteomes" id="UP001461498"/>
    </source>
</evidence>